<evidence type="ECO:0000313" key="1">
    <source>
        <dbReference type="EMBL" id="MBG0741739.1"/>
    </source>
</evidence>
<gene>
    <name evidence="1" type="ORF">IV500_20490</name>
</gene>
<proteinExistence type="predicted"/>
<evidence type="ECO:0008006" key="3">
    <source>
        <dbReference type="Google" id="ProtNLM"/>
    </source>
</evidence>
<dbReference type="SUPFAM" id="SSF55729">
    <property type="entry name" value="Acyl-CoA N-acyltransferases (Nat)"/>
    <property type="match status" value="1"/>
</dbReference>
<accession>A0A931CUQ1</accession>
<keyword evidence="2" id="KW-1185">Reference proteome</keyword>
<sequence length="61" mass="6751">MSAMSFIIRAATPEDAPALVSVHNTCWRETYVGAMPSSVFDEWAAAVHASIDGRRWQIERG</sequence>
<dbReference type="InterPro" id="IPR016181">
    <property type="entry name" value="Acyl_CoA_acyltransferase"/>
</dbReference>
<protein>
    <recommendedName>
        <fullName evidence="3">GNAT family N-acetyltransferase</fullName>
    </recommendedName>
</protein>
<dbReference type="Proteomes" id="UP000655366">
    <property type="component" value="Unassembled WGS sequence"/>
</dbReference>
<name>A0A931CUQ1_9MICC</name>
<dbReference type="Gene3D" id="3.40.630.30">
    <property type="match status" value="1"/>
</dbReference>
<comment type="caution">
    <text evidence="1">The sequence shown here is derived from an EMBL/GenBank/DDBJ whole genome shotgun (WGS) entry which is preliminary data.</text>
</comment>
<evidence type="ECO:0000313" key="2">
    <source>
        <dbReference type="Proteomes" id="UP000655366"/>
    </source>
</evidence>
<dbReference type="AlphaFoldDB" id="A0A931CUQ1"/>
<organism evidence="1 2">
    <name type="scientific">Arthrobacter terrae</name>
    <dbReference type="NCBI Taxonomy" id="2935737"/>
    <lineage>
        <taxon>Bacteria</taxon>
        <taxon>Bacillati</taxon>
        <taxon>Actinomycetota</taxon>
        <taxon>Actinomycetes</taxon>
        <taxon>Micrococcales</taxon>
        <taxon>Micrococcaceae</taxon>
        <taxon>Arthrobacter</taxon>
    </lineage>
</organism>
<dbReference type="EMBL" id="JADNYM010000039">
    <property type="protein sequence ID" value="MBG0741739.1"/>
    <property type="molecule type" value="Genomic_DNA"/>
</dbReference>
<reference evidence="1 2" key="1">
    <citation type="submission" date="2020-11" db="EMBL/GenBank/DDBJ databases">
        <title>Arthrobacter antarcticus sp. nov., isolated from Antarctic Soil.</title>
        <authorList>
            <person name="Li J."/>
        </authorList>
    </citation>
    <scope>NUCLEOTIDE SEQUENCE [LARGE SCALE GENOMIC DNA]</scope>
    <source>
        <strain evidence="1 2">Z1-20</strain>
    </source>
</reference>